<dbReference type="EMBL" id="CAAALY010004551">
    <property type="protein sequence ID" value="VEL08703.1"/>
    <property type="molecule type" value="Genomic_DNA"/>
</dbReference>
<protein>
    <submittedName>
        <fullName evidence="2">Uncharacterized protein</fullName>
    </submittedName>
</protein>
<evidence type="ECO:0000256" key="1">
    <source>
        <dbReference type="SAM" id="MobiDB-lite"/>
    </source>
</evidence>
<gene>
    <name evidence="2" type="ORF">PXEA_LOCUS2143</name>
</gene>
<evidence type="ECO:0000313" key="3">
    <source>
        <dbReference type="Proteomes" id="UP000784294"/>
    </source>
</evidence>
<organism evidence="2 3">
    <name type="scientific">Protopolystoma xenopodis</name>
    <dbReference type="NCBI Taxonomy" id="117903"/>
    <lineage>
        <taxon>Eukaryota</taxon>
        <taxon>Metazoa</taxon>
        <taxon>Spiralia</taxon>
        <taxon>Lophotrochozoa</taxon>
        <taxon>Platyhelminthes</taxon>
        <taxon>Monogenea</taxon>
        <taxon>Polyopisthocotylea</taxon>
        <taxon>Polystomatidea</taxon>
        <taxon>Polystomatidae</taxon>
        <taxon>Protopolystoma</taxon>
    </lineage>
</organism>
<dbReference type="AlphaFoldDB" id="A0A448WCT6"/>
<feature type="region of interest" description="Disordered" evidence="1">
    <location>
        <begin position="48"/>
        <end position="72"/>
    </location>
</feature>
<sequence>MPTAAANMTRALGLRFSLGRPDTCICSLSHLKWLPPSSRAYTFHIHPPSHTTDQLASHPVAQPDGRPSGFSIRQPASQLVGWTSTQLSSSAEWSEGSEFSAGQA</sequence>
<keyword evidence="3" id="KW-1185">Reference proteome</keyword>
<reference evidence="2" key="1">
    <citation type="submission" date="2018-11" db="EMBL/GenBank/DDBJ databases">
        <authorList>
            <consortium name="Pathogen Informatics"/>
        </authorList>
    </citation>
    <scope>NUCLEOTIDE SEQUENCE</scope>
</reference>
<dbReference type="Proteomes" id="UP000784294">
    <property type="component" value="Unassembled WGS sequence"/>
</dbReference>
<evidence type="ECO:0000313" key="2">
    <source>
        <dbReference type="EMBL" id="VEL08703.1"/>
    </source>
</evidence>
<proteinExistence type="predicted"/>
<accession>A0A448WCT6</accession>
<comment type="caution">
    <text evidence="2">The sequence shown here is derived from an EMBL/GenBank/DDBJ whole genome shotgun (WGS) entry which is preliminary data.</text>
</comment>
<name>A0A448WCT6_9PLAT</name>